<dbReference type="RefSeq" id="WP_072506596.1">
    <property type="nucleotide sequence ID" value="NZ_CP016365.1"/>
</dbReference>
<geneLocation type="plasmid" evidence="2">
    <name>pp97_a</name>
</geneLocation>
<gene>
    <name evidence="1" type="ORF">PhaeoP97_03601</name>
</gene>
<sequence>MIYQVDRAEAIDGDLEAIFDFLFDAALRFGEDRETAFYRAAARLNEIDTAMEALGKAPHQGSLRADIATGLRSVTKGRAIFYFDLDDAAQRLRVLAVFFGGQDHQRRMLLRALKPDQDLTTP</sequence>
<dbReference type="KEGG" id="php:PhaeoP97_03601"/>
<keyword evidence="1" id="KW-0614">Plasmid</keyword>
<keyword evidence="2" id="KW-1185">Reference proteome</keyword>
<dbReference type="OrthoDB" id="7724949at2"/>
<dbReference type="EMBL" id="CP016365">
    <property type="protein sequence ID" value="APG48953.1"/>
    <property type="molecule type" value="Genomic_DNA"/>
</dbReference>
<name>A0A1L3IA85_9RHOB</name>
<dbReference type="AlphaFoldDB" id="A0A1L3IA85"/>
<evidence type="ECO:0000313" key="1">
    <source>
        <dbReference type="EMBL" id="APG48953.1"/>
    </source>
</evidence>
<accession>A0A1L3IA85</accession>
<organism evidence="1 2">
    <name type="scientific">Phaeobacter porticola</name>
    <dbReference type="NCBI Taxonomy" id="1844006"/>
    <lineage>
        <taxon>Bacteria</taxon>
        <taxon>Pseudomonadati</taxon>
        <taxon>Pseudomonadota</taxon>
        <taxon>Alphaproteobacteria</taxon>
        <taxon>Rhodobacterales</taxon>
        <taxon>Roseobacteraceae</taxon>
        <taxon>Phaeobacter</taxon>
    </lineage>
</organism>
<reference evidence="2" key="1">
    <citation type="submission" date="2016-07" db="EMBL/GenBank/DDBJ databases">
        <title>Phaeobacter portensis sp. nov., a tropodithietic acid producing bacterium isolated from a German harbor.</title>
        <authorList>
            <person name="Freese H.M."/>
            <person name="Bunk B."/>
            <person name="Breider S."/>
            <person name="Brinkhoff T."/>
        </authorList>
    </citation>
    <scope>NUCLEOTIDE SEQUENCE [LARGE SCALE GENOMIC DNA]</scope>
    <source>
        <strain evidence="2">P97</strain>
        <plasmid evidence="2">pp97_a</plasmid>
    </source>
</reference>
<protein>
    <submittedName>
        <fullName evidence="1">Plasmid stabilization system protein</fullName>
    </submittedName>
</protein>
<evidence type="ECO:0000313" key="2">
    <source>
        <dbReference type="Proteomes" id="UP000183859"/>
    </source>
</evidence>
<proteinExistence type="predicted"/>
<dbReference type="InterPro" id="IPR035093">
    <property type="entry name" value="RelE/ParE_toxin_dom_sf"/>
</dbReference>
<dbReference type="Proteomes" id="UP000183859">
    <property type="component" value="Plasmid pP97_a"/>
</dbReference>
<dbReference type="Gene3D" id="3.30.2310.20">
    <property type="entry name" value="RelE-like"/>
    <property type="match status" value="1"/>
</dbReference>